<name>A0A540R6M3_9CORY</name>
<comment type="caution">
    <text evidence="2">The sequence shown here is derived from an EMBL/GenBank/DDBJ whole genome shotgun (WGS) entry which is preliminary data.</text>
</comment>
<evidence type="ECO:0000256" key="1">
    <source>
        <dbReference type="SAM" id="Phobius"/>
    </source>
</evidence>
<keyword evidence="3" id="KW-1185">Reference proteome</keyword>
<dbReference type="GeneID" id="79853183"/>
<proteinExistence type="predicted"/>
<gene>
    <name evidence="2" type="ORF">EJK80_07240</name>
</gene>
<organism evidence="2 3">
    <name type="scientific">Corynebacterium phoceense</name>
    <dbReference type="NCBI Taxonomy" id="1686286"/>
    <lineage>
        <taxon>Bacteria</taxon>
        <taxon>Bacillati</taxon>
        <taxon>Actinomycetota</taxon>
        <taxon>Actinomycetes</taxon>
        <taxon>Mycobacteriales</taxon>
        <taxon>Corynebacteriaceae</taxon>
        <taxon>Corynebacterium</taxon>
    </lineage>
</organism>
<dbReference type="RefSeq" id="WP_082723332.1">
    <property type="nucleotide sequence ID" value="NZ_JADPQA010000005.1"/>
</dbReference>
<accession>A0A540R6M3</accession>
<protein>
    <submittedName>
        <fullName evidence="2">DUF3093 domain-containing protein</fullName>
    </submittedName>
</protein>
<keyword evidence="1" id="KW-1133">Transmembrane helix</keyword>
<dbReference type="Proteomes" id="UP000318080">
    <property type="component" value="Unassembled WGS sequence"/>
</dbReference>
<dbReference type="InterPro" id="IPR021443">
    <property type="entry name" value="DUF3093"/>
</dbReference>
<reference evidence="2 3" key="1">
    <citation type="submission" date="2019-06" db="EMBL/GenBank/DDBJ databases">
        <title>Draft genome of C. phoceense Strain 272.</title>
        <authorList>
            <person name="Pacheco L.G.C."/>
            <person name="Barberis C.M."/>
            <person name="Almuzara M.N."/>
            <person name="Traglia G.M."/>
            <person name="Santos C.S."/>
            <person name="Rocha D.J.P.G."/>
            <person name="Aguiar E.R.G.R."/>
            <person name="Vay C.A."/>
        </authorList>
    </citation>
    <scope>NUCLEOTIDE SEQUENCE [LARGE SCALE GENOMIC DNA]</scope>
    <source>
        <strain evidence="2 3">272</strain>
    </source>
</reference>
<dbReference type="EMBL" id="VHIR01000009">
    <property type="protein sequence ID" value="TQE43346.1"/>
    <property type="molecule type" value="Genomic_DNA"/>
</dbReference>
<dbReference type="AlphaFoldDB" id="A0A540R6M3"/>
<keyword evidence="1" id="KW-0812">Transmembrane</keyword>
<dbReference type="STRING" id="1686286.GCA_900092335_01993"/>
<feature type="transmembrane region" description="Helical" evidence="1">
    <location>
        <begin position="40"/>
        <end position="59"/>
    </location>
</feature>
<feature type="transmembrane region" description="Helical" evidence="1">
    <location>
        <begin position="65"/>
        <end position="89"/>
    </location>
</feature>
<evidence type="ECO:0000313" key="3">
    <source>
        <dbReference type="Proteomes" id="UP000318080"/>
    </source>
</evidence>
<sequence length="189" mass="21099">MELKLDCRRLSLVSDSVSDSQNSPTPAPTVLYQERFWVPWYFWLYGAIVIFVATATFSLNRAPMWLYIIGAVLTALGVWVLIAWSGTVLRVEKDPDGSRWLTVKGAQLPSDVVSRSLAIPSTARRNALGPQLDPAAFLVTKGWMKEHVMLVLDDPEDDTPYWLIATKHPREVLEAFVPAQAEQAASTLD</sequence>
<keyword evidence="1" id="KW-0472">Membrane</keyword>
<evidence type="ECO:0000313" key="2">
    <source>
        <dbReference type="EMBL" id="TQE43346.1"/>
    </source>
</evidence>
<dbReference type="Pfam" id="PF11292">
    <property type="entry name" value="DUF3093"/>
    <property type="match status" value="1"/>
</dbReference>